<feature type="transmembrane region" description="Helical" evidence="1">
    <location>
        <begin position="34"/>
        <end position="55"/>
    </location>
</feature>
<dbReference type="InterPro" id="IPR011701">
    <property type="entry name" value="MFS"/>
</dbReference>
<evidence type="ECO:0000313" key="2">
    <source>
        <dbReference type="EMBL" id="KAF7493898.1"/>
    </source>
</evidence>
<feature type="transmembrane region" description="Helical" evidence="1">
    <location>
        <begin position="76"/>
        <end position="96"/>
    </location>
</feature>
<dbReference type="Gene3D" id="1.20.1250.20">
    <property type="entry name" value="MFS general substrate transporter like domains"/>
    <property type="match status" value="1"/>
</dbReference>
<feature type="transmembrane region" description="Helical" evidence="1">
    <location>
        <begin position="194"/>
        <end position="213"/>
    </location>
</feature>
<reference evidence="3" key="3">
    <citation type="submission" date="2022-06" db="UniProtKB">
        <authorList>
            <consortium name="EnsemblMetazoa"/>
        </authorList>
    </citation>
    <scope>IDENTIFICATION</scope>
</reference>
<dbReference type="InterPro" id="IPR036259">
    <property type="entry name" value="MFS_trans_sf"/>
</dbReference>
<name>A0A834RI14_SARSC</name>
<gene>
    <name evidence="2" type="ORF">SSS_6580</name>
</gene>
<keyword evidence="4" id="KW-1185">Reference proteome</keyword>
<reference evidence="2" key="2">
    <citation type="submission" date="2020-01" db="EMBL/GenBank/DDBJ databases">
        <authorList>
            <person name="Korhonen P.K.K."/>
            <person name="Guangxu M.G."/>
            <person name="Wang T.W."/>
            <person name="Stroehlein A.J.S."/>
            <person name="Young N.D."/>
            <person name="Ang C.-S.A."/>
            <person name="Fernando D.W.F."/>
            <person name="Lu H.L."/>
            <person name="Taylor S.T."/>
            <person name="Ehtesham M.E.M."/>
            <person name="Najaraj S.H.N."/>
            <person name="Harsha G.H.G."/>
            <person name="Madugundu A.M."/>
            <person name="Renuse S.R."/>
            <person name="Holt D.H."/>
            <person name="Pandey A.P."/>
            <person name="Papenfuss A.P."/>
            <person name="Gasser R.B.G."/>
            <person name="Fischer K.F."/>
        </authorList>
    </citation>
    <scope>NUCLEOTIDE SEQUENCE</scope>
    <source>
        <strain evidence="2">SSS_KF_BRIS2020</strain>
    </source>
</reference>
<protein>
    <submittedName>
        <fullName evidence="2">Monocarboxylate transporter 12</fullName>
    </submittedName>
</protein>
<dbReference type="EMBL" id="WVUK01000054">
    <property type="protein sequence ID" value="KAF7493898.1"/>
    <property type="molecule type" value="Genomic_DNA"/>
</dbReference>
<keyword evidence="1" id="KW-1133">Transmembrane helix</keyword>
<organism evidence="2">
    <name type="scientific">Sarcoptes scabiei</name>
    <name type="common">Itch mite</name>
    <name type="synonym">Acarus scabiei</name>
    <dbReference type="NCBI Taxonomy" id="52283"/>
    <lineage>
        <taxon>Eukaryota</taxon>
        <taxon>Metazoa</taxon>
        <taxon>Ecdysozoa</taxon>
        <taxon>Arthropoda</taxon>
        <taxon>Chelicerata</taxon>
        <taxon>Arachnida</taxon>
        <taxon>Acari</taxon>
        <taxon>Acariformes</taxon>
        <taxon>Sarcoptiformes</taxon>
        <taxon>Astigmata</taxon>
        <taxon>Psoroptidia</taxon>
        <taxon>Sarcoptoidea</taxon>
        <taxon>Sarcoptidae</taxon>
        <taxon>Sarcoptinae</taxon>
        <taxon>Sarcoptes</taxon>
    </lineage>
</organism>
<keyword evidence="1" id="KW-0812">Transmembrane</keyword>
<evidence type="ECO:0000256" key="1">
    <source>
        <dbReference type="SAM" id="Phobius"/>
    </source>
</evidence>
<evidence type="ECO:0000313" key="4">
    <source>
        <dbReference type="Proteomes" id="UP000070412"/>
    </source>
</evidence>
<feature type="transmembrane region" description="Helical" evidence="1">
    <location>
        <begin position="102"/>
        <end position="122"/>
    </location>
</feature>
<dbReference type="Pfam" id="PF07690">
    <property type="entry name" value="MFS_1"/>
    <property type="match status" value="1"/>
</dbReference>
<dbReference type="OrthoDB" id="410267at2759"/>
<feature type="transmembrane region" description="Helical" evidence="1">
    <location>
        <begin position="379"/>
        <end position="401"/>
    </location>
</feature>
<dbReference type="Proteomes" id="UP000070412">
    <property type="component" value="Unassembled WGS sequence"/>
</dbReference>
<feature type="transmembrane region" description="Helical" evidence="1">
    <location>
        <begin position="134"/>
        <end position="156"/>
    </location>
</feature>
<dbReference type="PANTHER" id="PTHR11360">
    <property type="entry name" value="MONOCARBOXYLATE TRANSPORTER"/>
    <property type="match status" value="1"/>
</dbReference>
<feature type="transmembrane region" description="Helical" evidence="1">
    <location>
        <begin position="162"/>
        <end position="182"/>
    </location>
</feature>
<proteinExistence type="predicted"/>
<feature type="transmembrane region" description="Helical" evidence="1">
    <location>
        <begin position="421"/>
        <end position="443"/>
    </location>
</feature>
<feature type="transmembrane region" description="Helical" evidence="1">
    <location>
        <begin position="251"/>
        <end position="270"/>
    </location>
</feature>
<dbReference type="AlphaFoldDB" id="A0A834RI14"/>
<feature type="transmembrane region" description="Helical" evidence="1">
    <location>
        <begin position="347"/>
        <end position="367"/>
    </location>
</feature>
<feature type="transmembrane region" description="Helical" evidence="1">
    <location>
        <begin position="318"/>
        <end position="335"/>
    </location>
</feature>
<dbReference type="PANTHER" id="PTHR11360:SF284">
    <property type="entry name" value="EG:103B4.3 PROTEIN-RELATED"/>
    <property type="match status" value="1"/>
</dbReference>
<reference evidence="4" key="1">
    <citation type="journal article" date="2020" name="PLoS Negl. Trop. Dis.">
        <title>High-quality nuclear genome for Sarcoptes scabiei-A critical resource for a neglected parasite.</title>
        <authorList>
            <person name="Korhonen P.K."/>
            <person name="Gasser R.B."/>
            <person name="Ma G."/>
            <person name="Wang T."/>
            <person name="Stroehlein A.J."/>
            <person name="Young N.D."/>
            <person name="Ang C.S."/>
            <person name="Fernando D.D."/>
            <person name="Lu H.C."/>
            <person name="Taylor S."/>
            <person name="Reynolds S.L."/>
            <person name="Mofiz E."/>
            <person name="Najaraj S.H."/>
            <person name="Gowda H."/>
            <person name="Madugundu A."/>
            <person name="Renuse S."/>
            <person name="Holt D."/>
            <person name="Pandey A."/>
            <person name="Papenfuss A.T."/>
            <person name="Fischer K."/>
        </authorList>
    </citation>
    <scope>NUCLEOTIDE SEQUENCE [LARGE SCALE GENOMIC DNA]</scope>
</reference>
<dbReference type="EnsemblMetazoa" id="SSS_6580s_mrna">
    <property type="protein sequence ID" value="KAF7493898.1"/>
    <property type="gene ID" value="SSS_6580"/>
</dbReference>
<sequence length="474" mass="52320">MSLNSVRLLYLESLHSSRLMVDRARIKYKPDGNFGWIAVLGSLIISILADGYTYTAGQFYEQFLTVYGKSETITSIYIAIMTSSIFSISPFASGLIKVYGCRTVSIVGTILTIFGLGLSTVFDRSIYLHCFTLGFLAGCGLGFLFIAQVVIVTVWFDEKLGLATGLAECGSGFGMAIFALVIDHFIQVYSWKGAMIILCGLISTCLAISGLYAEPGCSDPNQDNRLATKKHFYMALREAVDFRLLRNDRHFLLLAISQAILSLVLFYPIIIISDRIKRSSSLYQNEKSTSIYVCFGIANGIGRILFGWISTSFEVNNLWLYISISFGLGFSIIITNLSTGMLSMQSFYCLIGIFYGGNICLTPVVLVNMLGHEQMANSFGIISFFNGIGALIGPPLLNSIVSPIEIENQKNFNGKVSQNDIYQTSIWIAGIINIFSAMILFPLPYLTANNDPNNPIGRKNRSIKSKILIEIEND</sequence>
<keyword evidence="1" id="KW-0472">Membrane</keyword>
<dbReference type="InterPro" id="IPR050327">
    <property type="entry name" value="Proton-linked_MCT"/>
</dbReference>
<accession>A0A834RI14</accession>
<dbReference type="SUPFAM" id="SSF103473">
    <property type="entry name" value="MFS general substrate transporter"/>
    <property type="match status" value="1"/>
</dbReference>
<dbReference type="GO" id="GO:0008028">
    <property type="term" value="F:monocarboxylic acid transmembrane transporter activity"/>
    <property type="evidence" value="ECO:0007669"/>
    <property type="project" value="TreeGrafter"/>
</dbReference>
<evidence type="ECO:0000313" key="3">
    <source>
        <dbReference type="EnsemblMetazoa" id="KAF7493898.1"/>
    </source>
</evidence>
<feature type="transmembrane region" description="Helical" evidence="1">
    <location>
        <begin position="291"/>
        <end position="312"/>
    </location>
</feature>